<organism evidence="14 15">
    <name type="scientific">Reyranella aquatilis</name>
    <dbReference type="NCBI Taxonomy" id="2035356"/>
    <lineage>
        <taxon>Bacteria</taxon>
        <taxon>Pseudomonadati</taxon>
        <taxon>Pseudomonadota</taxon>
        <taxon>Alphaproteobacteria</taxon>
        <taxon>Hyphomicrobiales</taxon>
        <taxon>Reyranellaceae</taxon>
        <taxon>Reyranella</taxon>
    </lineage>
</organism>
<proteinExistence type="inferred from homology"/>
<dbReference type="Pfam" id="PF01288">
    <property type="entry name" value="HPPK"/>
    <property type="match status" value="1"/>
</dbReference>
<keyword evidence="9" id="KW-0289">Folate biosynthesis</keyword>
<evidence type="ECO:0000256" key="6">
    <source>
        <dbReference type="ARBA" id="ARBA00022741"/>
    </source>
</evidence>
<dbReference type="EMBL" id="JAJISD010000001">
    <property type="protein sequence ID" value="MCC8428295.1"/>
    <property type="molecule type" value="Genomic_DNA"/>
</dbReference>
<evidence type="ECO:0000256" key="11">
    <source>
        <dbReference type="ARBA" id="ARBA00029766"/>
    </source>
</evidence>
<keyword evidence="5 14" id="KW-0808">Transferase</keyword>
<dbReference type="SUPFAM" id="SSF55083">
    <property type="entry name" value="6-hydroxymethyl-7,8-dihydropterin pyrophosphokinase, HPPK"/>
    <property type="match status" value="1"/>
</dbReference>
<keyword evidence="7" id="KW-0418">Kinase</keyword>
<evidence type="ECO:0000256" key="5">
    <source>
        <dbReference type="ARBA" id="ARBA00022679"/>
    </source>
</evidence>
<comment type="caution">
    <text evidence="14">The sequence shown here is derived from an EMBL/GenBank/DDBJ whole genome shotgun (WGS) entry which is preliminary data.</text>
</comment>
<dbReference type="EC" id="2.7.6.3" evidence="3"/>
<keyword evidence="6" id="KW-0547">Nucleotide-binding</keyword>
<accession>A0ABS8KQE6</accession>
<protein>
    <recommendedName>
        <fullName evidence="4">2-amino-4-hydroxy-6-hydroxymethyldihydropteridine pyrophosphokinase</fullName>
        <ecNumber evidence="3">2.7.6.3</ecNumber>
    </recommendedName>
    <alternativeName>
        <fullName evidence="11">6-hydroxymethyl-7,8-dihydropterin pyrophosphokinase</fullName>
    </alternativeName>
    <alternativeName>
        <fullName evidence="12">7,8-dihydro-6-hydroxymethylpterin-pyrophosphokinase</fullName>
    </alternativeName>
</protein>
<comment type="pathway">
    <text evidence="1">Cofactor biosynthesis; tetrahydrofolate biosynthesis; 2-amino-4-hydroxy-6-hydroxymethyl-7,8-dihydropteridine diphosphate from 7,8-dihydroneopterin triphosphate: step 4/4.</text>
</comment>
<evidence type="ECO:0000256" key="2">
    <source>
        <dbReference type="ARBA" id="ARBA00005810"/>
    </source>
</evidence>
<feature type="domain" description="7,8-dihydro-6-hydroxymethylpterin-pyrophosphokinase" evidence="13">
    <location>
        <begin position="14"/>
        <end position="147"/>
    </location>
</feature>
<keyword evidence="8" id="KW-0067">ATP-binding</keyword>
<evidence type="ECO:0000256" key="1">
    <source>
        <dbReference type="ARBA" id="ARBA00005051"/>
    </source>
</evidence>
<evidence type="ECO:0000256" key="3">
    <source>
        <dbReference type="ARBA" id="ARBA00013253"/>
    </source>
</evidence>
<dbReference type="PANTHER" id="PTHR43071:SF1">
    <property type="entry name" value="2-AMINO-4-HYDROXY-6-HYDROXYMETHYLDIHYDROPTERIDINE PYROPHOSPHOKINASE"/>
    <property type="match status" value="1"/>
</dbReference>
<dbReference type="RefSeq" id="WP_230549490.1">
    <property type="nucleotide sequence ID" value="NZ_JAJISD010000001.1"/>
</dbReference>
<evidence type="ECO:0000313" key="15">
    <source>
        <dbReference type="Proteomes" id="UP001198862"/>
    </source>
</evidence>
<comment type="similarity">
    <text evidence="2">Belongs to the HPPK family.</text>
</comment>
<evidence type="ECO:0000256" key="10">
    <source>
        <dbReference type="ARBA" id="ARBA00029409"/>
    </source>
</evidence>
<gene>
    <name evidence="14" type="primary">folK</name>
    <name evidence="14" type="ORF">LJ725_04920</name>
</gene>
<sequence length="174" mass="19150">MALVDKNSTRPIFVGAGANLPHPSYASPRETLQAALLELDRRQTRVLRYSPWYSTAPVPASSQPWYVNVVAEVETALAADQLLELLHDIEELFGRVRSVANAPRLIDLDLLDFRGETAPGGLGRAVLPHPRMALRAFVLRPLADLAPEWRHPVSGTTIRELLAALPADQAAHRL</sequence>
<dbReference type="NCBIfam" id="TIGR01498">
    <property type="entry name" value="folK"/>
    <property type="match status" value="1"/>
</dbReference>
<evidence type="ECO:0000313" key="14">
    <source>
        <dbReference type="EMBL" id="MCC8428295.1"/>
    </source>
</evidence>
<evidence type="ECO:0000259" key="13">
    <source>
        <dbReference type="Pfam" id="PF01288"/>
    </source>
</evidence>
<dbReference type="GO" id="GO:0003848">
    <property type="term" value="F:2-amino-4-hydroxy-6-hydroxymethyldihydropteridine diphosphokinase activity"/>
    <property type="evidence" value="ECO:0007669"/>
    <property type="project" value="UniProtKB-EC"/>
</dbReference>
<dbReference type="Proteomes" id="UP001198862">
    <property type="component" value="Unassembled WGS sequence"/>
</dbReference>
<keyword evidence="15" id="KW-1185">Reference proteome</keyword>
<dbReference type="CDD" id="cd00483">
    <property type="entry name" value="HPPK"/>
    <property type="match status" value="1"/>
</dbReference>
<dbReference type="InterPro" id="IPR035907">
    <property type="entry name" value="Hppk_sf"/>
</dbReference>
<evidence type="ECO:0000256" key="9">
    <source>
        <dbReference type="ARBA" id="ARBA00022909"/>
    </source>
</evidence>
<evidence type="ECO:0000256" key="8">
    <source>
        <dbReference type="ARBA" id="ARBA00022840"/>
    </source>
</evidence>
<evidence type="ECO:0000256" key="7">
    <source>
        <dbReference type="ARBA" id="ARBA00022777"/>
    </source>
</evidence>
<dbReference type="Gene3D" id="3.30.70.560">
    <property type="entry name" value="7,8-Dihydro-6-hydroxymethylpterin-pyrophosphokinase HPPK"/>
    <property type="match status" value="1"/>
</dbReference>
<dbReference type="InterPro" id="IPR000550">
    <property type="entry name" value="Hppk"/>
</dbReference>
<dbReference type="PANTHER" id="PTHR43071">
    <property type="entry name" value="2-AMINO-4-HYDROXY-6-HYDROXYMETHYLDIHYDROPTERIDINE PYROPHOSPHOKINASE"/>
    <property type="match status" value="1"/>
</dbReference>
<evidence type="ECO:0000256" key="4">
    <source>
        <dbReference type="ARBA" id="ARBA00016218"/>
    </source>
</evidence>
<evidence type="ECO:0000256" key="12">
    <source>
        <dbReference type="ARBA" id="ARBA00033413"/>
    </source>
</evidence>
<reference evidence="14 15" key="1">
    <citation type="submission" date="2021-11" db="EMBL/GenBank/DDBJ databases">
        <authorList>
            <person name="Lee D.-H."/>
            <person name="Kim S.-B."/>
        </authorList>
    </citation>
    <scope>NUCLEOTIDE SEQUENCE [LARGE SCALE GENOMIC DNA]</scope>
    <source>
        <strain evidence="14 15">KCTC 52223</strain>
    </source>
</reference>
<name>A0ABS8KQE6_9HYPH</name>
<comment type="function">
    <text evidence="10">Catalyzes the transfer of pyrophosphate from adenosine triphosphate (ATP) to 6-hydroxymethyl-7,8-dihydropterin, an enzymatic step in folate biosynthesis pathway.</text>
</comment>